<comment type="caution">
    <text evidence="2">The sequence shown here is derived from an EMBL/GenBank/DDBJ whole genome shotgun (WGS) entry which is preliminary data.</text>
</comment>
<dbReference type="AlphaFoldDB" id="A0A4U2YEE1"/>
<feature type="domain" description="Helix-turn-helix" evidence="1">
    <location>
        <begin position="8"/>
        <end position="57"/>
    </location>
</feature>
<organism evidence="2 3">
    <name type="scientific">Brevibacillus antibioticus</name>
    <dbReference type="NCBI Taxonomy" id="2570228"/>
    <lineage>
        <taxon>Bacteria</taxon>
        <taxon>Bacillati</taxon>
        <taxon>Bacillota</taxon>
        <taxon>Bacilli</taxon>
        <taxon>Bacillales</taxon>
        <taxon>Paenibacillaceae</taxon>
        <taxon>Brevibacillus</taxon>
    </lineage>
</organism>
<name>A0A4U2YEE1_9BACL</name>
<evidence type="ECO:0000313" key="3">
    <source>
        <dbReference type="Proteomes" id="UP000307841"/>
    </source>
</evidence>
<reference evidence="2 3" key="1">
    <citation type="submission" date="2019-04" db="EMBL/GenBank/DDBJ databases">
        <title>Whole genome sequencing of Brevibacillus sp. TGS2-1.</title>
        <authorList>
            <person name="Choi A."/>
        </authorList>
    </citation>
    <scope>NUCLEOTIDE SEQUENCE [LARGE SCALE GENOMIC DNA]</scope>
    <source>
        <strain evidence="2 3">TGS2-1</strain>
    </source>
</reference>
<dbReference type="Proteomes" id="UP000307841">
    <property type="component" value="Unassembled WGS sequence"/>
</dbReference>
<evidence type="ECO:0000313" key="2">
    <source>
        <dbReference type="EMBL" id="TKI59258.1"/>
    </source>
</evidence>
<proteinExistence type="predicted"/>
<accession>A0A4U2YEE1</accession>
<dbReference type="Pfam" id="PF12728">
    <property type="entry name" value="HTH_17"/>
    <property type="match status" value="1"/>
</dbReference>
<dbReference type="NCBIfam" id="TIGR01764">
    <property type="entry name" value="excise"/>
    <property type="match status" value="1"/>
</dbReference>
<sequence>MLKDYHDVLTPKDIQKILGISVNHAYELVNSGQFHVVRIGRLFRISKTVFLRWLKGQ</sequence>
<dbReference type="InterPro" id="IPR041657">
    <property type="entry name" value="HTH_17"/>
</dbReference>
<dbReference type="EMBL" id="SZNK01000001">
    <property type="protein sequence ID" value="TKI59258.1"/>
    <property type="molecule type" value="Genomic_DNA"/>
</dbReference>
<protein>
    <submittedName>
        <fullName evidence="2">Helix-turn-helix domain-containing protein</fullName>
    </submittedName>
</protein>
<keyword evidence="3" id="KW-1185">Reference proteome</keyword>
<dbReference type="GO" id="GO:0003677">
    <property type="term" value="F:DNA binding"/>
    <property type="evidence" value="ECO:0007669"/>
    <property type="project" value="InterPro"/>
</dbReference>
<gene>
    <name evidence="2" type="ORF">E8L90_03310</name>
</gene>
<dbReference type="OrthoDB" id="122388at2"/>
<dbReference type="InterPro" id="IPR010093">
    <property type="entry name" value="SinI_DNA-bd"/>
</dbReference>
<evidence type="ECO:0000259" key="1">
    <source>
        <dbReference type="Pfam" id="PF12728"/>
    </source>
</evidence>